<sequence>MIDVQLFLYCGGFIQTNFHYSLFGEFKFSSSESESRPEHLFLKCKIFRLHGSMKPEDRRTTFQAFKTEKLALLLSTDIAARGLDFPKVRCIIQYDPPGEAIEYVHRVGRTARLGERGDSLLFLQPTETDYLQDLQNHGVSLTEYPLVKVLDSFPARGRKQFVEKLVSLESHSWIMFLQRAVESFVAAEV</sequence>
<dbReference type="GO" id="GO:0016787">
    <property type="term" value="F:hydrolase activity"/>
    <property type="evidence" value="ECO:0007669"/>
    <property type="project" value="UniProtKB-KW"/>
</dbReference>
<keyword evidence="3 5" id="KW-0067">ATP-binding</keyword>
<dbReference type="SMART" id="SM00490">
    <property type="entry name" value="HELICc"/>
    <property type="match status" value="1"/>
</dbReference>
<comment type="function">
    <text evidence="5">RNA helicase.</text>
</comment>
<evidence type="ECO:0000256" key="5">
    <source>
        <dbReference type="RuleBase" id="RU365068"/>
    </source>
</evidence>
<protein>
    <recommendedName>
        <fullName evidence="5">ATP-dependent RNA helicase</fullName>
        <ecNumber evidence="5">3.6.4.13</ecNumber>
    </recommendedName>
</protein>
<name>A0A5D3CFQ9_CUCMM</name>
<dbReference type="EC" id="3.6.4.13" evidence="5"/>
<feature type="domain" description="Helicase C-terminal" evidence="6">
    <location>
        <begin position="15"/>
        <end position="150"/>
    </location>
</feature>
<dbReference type="GO" id="GO:0003724">
    <property type="term" value="F:RNA helicase activity"/>
    <property type="evidence" value="ECO:0007669"/>
    <property type="project" value="UniProtKB-EC"/>
</dbReference>
<dbReference type="EMBL" id="SSTE01004780">
    <property type="protein sequence ID" value="KAA0061452.1"/>
    <property type="molecule type" value="Genomic_DNA"/>
</dbReference>
<dbReference type="OrthoDB" id="422663at2759"/>
<proteinExistence type="inferred from homology"/>
<keyword evidence="2 5" id="KW-0378">Hydrolase</keyword>
<keyword evidence="4 5" id="KW-0694">RNA-binding</keyword>
<dbReference type="EMBL" id="SSTD01011064">
    <property type="protein sequence ID" value="TYK10827.1"/>
    <property type="molecule type" value="Genomic_DNA"/>
</dbReference>
<evidence type="ECO:0000313" key="7">
    <source>
        <dbReference type="EMBL" id="KAA0061452.1"/>
    </source>
</evidence>
<evidence type="ECO:0000256" key="3">
    <source>
        <dbReference type="ARBA" id="ARBA00022840"/>
    </source>
</evidence>
<evidence type="ECO:0000313" key="10">
    <source>
        <dbReference type="Proteomes" id="UP000321947"/>
    </source>
</evidence>
<accession>A0A5D3CFQ9</accession>
<comment type="caution">
    <text evidence="8">The sequence shown here is derived from an EMBL/GenBank/DDBJ whole genome shotgun (WGS) entry which is preliminary data.</text>
</comment>
<evidence type="ECO:0000256" key="1">
    <source>
        <dbReference type="ARBA" id="ARBA00022741"/>
    </source>
</evidence>
<comment type="similarity">
    <text evidence="5">Belongs to the DEAD box helicase family.</text>
</comment>
<evidence type="ECO:0000313" key="9">
    <source>
        <dbReference type="Proteomes" id="UP000321393"/>
    </source>
</evidence>
<dbReference type="PROSITE" id="PS51194">
    <property type="entry name" value="HELICASE_CTER"/>
    <property type="match status" value="1"/>
</dbReference>
<dbReference type="Proteomes" id="UP000321947">
    <property type="component" value="Unassembled WGS sequence"/>
</dbReference>
<dbReference type="InterPro" id="IPR027417">
    <property type="entry name" value="P-loop_NTPase"/>
</dbReference>
<reference evidence="9 10" key="1">
    <citation type="submission" date="2019-08" db="EMBL/GenBank/DDBJ databases">
        <title>Draft genome sequences of two oriental melons (Cucumis melo L. var makuwa).</title>
        <authorList>
            <person name="Kwon S.-Y."/>
        </authorList>
    </citation>
    <scope>NUCLEOTIDE SEQUENCE [LARGE SCALE GENOMIC DNA]</scope>
    <source>
        <strain evidence="10">cv. Chang Bougi</strain>
        <strain evidence="9">cv. SW 3</strain>
        <tissue evidence="8">Leaf</tissue>
    </source>
</reference>
<evidence type="ECO:0000259" key="6">
    <source>
        <dbReference type="PROSITE" id="PS51194"/>
    </source>
</evidence>
<keyword evidence="1 5" id="KW-0547">Nucleotide-binding</keyword>
<comment type="catalytic activity">
    <reaction evidence="5">
        <text>ATP + H2O = ADP + phosphate + H(+)</text>
        <dbReference type="Rhea" id="RHEA:13065"/>
        <dbReference type="ChEBI" id="CHEBI:15377"/>
        <dbReference type="ChEBI" id="CHEBI:15378"/>
        <dbReference type="ChEBI" id="CHEBI:30616"/>
        <dbReference type="ChEBI" id="CHEBI:43474"/>
        <dbReference type="ChEBI" id="CHEBI:456216"/>
        <dbReference type="EC" id="3.6.4.13"/>
    </reaction>
</comment>
<dbReference type="Proteomes" id="UP000321393">
    <property type="component" value="Unassembled WGS sequence"/>
</dbReference>
<organism evidence="8 10">
    <name type="scientific">Cucumis melo var. makuwa</name>
    <name type="common">Oriental melon</name>
    <dbReference type="NCBI Taxonomy" id="1194695"/>
    <lineage>
        <taxon>Eukaryota</taxon>
        <taxon>Viridiplantae</taxon>
        <taxon>Streptophyta</taxon>
        <taxon>Embryophyta</taxon>
        <taxon>Tracheophyta</taxon>
        <taxon>Spermatophyta</taxon>
        <taxon>Magnoliopsida</taxon>
        <taxon>eudicotyledons</taxon>
        <taxon>Gunneridae</taxon>
        <taxon>Pentapetalae</taxon>
        <taxon>rosids</taxon>
        <taxon>fabids</taxon>
        <taxon>Cucurbitales</taxon>
        <taxon>Cucurbitaceae</taxon>
        <taxon>Benincaseae</taxon>
        <taxon>Cucumis</taxon>
    </lineage>
</organism>
<gene>
    <name evidence="8" type="ORF">E5676_scaffold332G001460</name>
    <name evidence="7" type="ORF">E6C27_scaffold41G00070</name>
</gene>
<dbReference type="SUPFAM" id="SSF52540">
    <property type="entry name" value="P-loop containing nucleoside triphosphate hydrolases"/>
    <property type="match status" value="1"/>
</dbReference>
<dbReference type="CDD" id="cd18787">
    <property type="entry name" value="SF2_C_DEAD"/>
    <property type="match status" value="1"/>
</dbReference>
<evidence type="ECO:0000256" key="4">
    <source>
        <dbReference type="ARBA" id="ARBA00022884"/>
    </source>
</evidence>
<dbReference type="STRING" id="1194695.A0A5D3CFQ9"/>
<dbReference type="GO" id="GO:0003723">
    <property type="term" value="F:RNA binding"/>
    <property type="evidence" value="ECO:0007669"/>
    <property type="project" value="UniProtKB-UniRule"/>
</dbReference>
<keyword evidence="5 8" id="KW-0347">Helicase</keyword>
<comment type="domain">
    <text evidence="5">The Q motif is unique to and characteristic of the DEAD box family of RNA helicases and controls ATP binding and hydrolysis.</text>
</comment>
<dbReference type="Pfam" id="PF00271">
    <property type="entry name" value="Helicase_C"/>
    <property type="match status" value="1"/>
</dbReference>
<evidence type="ECO:0000313" key="8">
    <source>
        <dbReference type="EMBL" id="TYK10827.1"/>
    </source>
</evidence>
<dbReference type="AlphaFoldDB" id="A0A5D3CFQ9"/>
<dbReference type="PANTHER" id="PTHR24031">
    <property type="entry name" value="RNA HELICASE"/>
    <property type="match status" value="1"/>
</dbReference>
<evidence type="ECO:0000256" key="2">
    <source>
        <dbReference type="ARBA" id="ARBA00022801"/>
    </source>
</evidence>
<dbReference type="GO" id="GO:0005524">
    <property type="term" value="F:ATP binding"/>
    <property type="evidence" value="ECO:0007669"/>
    <property type="project" value="UniProtKB-UniRule"/>
</dbReference>
<dbReference type="InterPro" id="IPR001650">
    <property type="entry name" value="Helicase_C-like"/>
</dbReference>
<dbReference type="Gene3D" id="3.40.50.300">
    <property type="entry name" value="P-loop containing nucleotide triphosphate hydrolases"/>
    <property type="match status" value="1"/>
</dbReference>